<evidence type="ECO:0000256" key="1">
    <source>
        <dbReference type="SAM" id="MobiDB-lite"/>
    </source>
</evidence>
<evidence type="ECO:0008006" key="4">
    <source>
        <dbReference type="Google" id="ProtNLM"/>
    </source>
</evidence>
<protein>
    <recommendedName>
        <fullName evidence="4">F-box domain-containing protein</fullName>
    </recommendedName>
</protein>
<comment type="caution">
    <text evidence="2">The sequence shown here is derived from an EMBL/GenBank/DDBJ whole genome shotgun (WGS) entry which is preliminary data.</text>
</comment>
<feature type="region of interest" description="Disordered" evidence="1">
    <location>
        <begin position="505"/>
        <end position="531"/>
    </location>
</feature>
<organism evidence="2 3">
    <name type="scientific">Diplodia seriata</name>
    <dbReference type="NCBI Taxonomy" id="420778"/>
    <lineage>
        <taxon>Eukaryota</taxon>
        <taxon>Fungi</taxon>
        <taxon>Dikarya</taxon>
        <taxon>Ascomycota</taxon>
        <taxon>Pezizomycotina</taxon>
        <taxon>Dothideomycetes</taxon>
        <taxon>Dothideomycetes incertae sedis</taxon>
        <taxon>Botryosphaeriales</taxon>
        <taxon>Botryosphaeriaceae</taxon>
        <taxon>Diplodia</taxon>
    </lineage>
</organism>
<dbReference type="Proteomes" id="UP000190776">
    <property type="component" value="Unassembled WGS sequence"/>
</dbReference>
<accession>A0A1S8B1D5</accession>
<dbReference type="AlphaFoldDB" id="A0A1S8B1D5"/>
<evidence type="ECO:0000313" key="3">
    <source>
        <dbReference type="Proteomes" id="UP000190776"/>
    </source>
</evidence>
<dbReference type="STRING" id="420778.A0A1S8B1D5"/>
<feature type="compositionally biased region" description="Basic and acidic residues" evidence="1">
    <location>
        <begin position="505"/>
        <end position="514"/>
    </location>
</feature>
<dbReference type="EMBL" id="MSZU01000115">
    <property type="protein sequence ID" value="OMP81405.1"/>
    <property type="molecule type" value="Genomic_DNA"/>
</dbReference>
<reference evidence="2 3" key="1">
    <citation type="submission" date="2017-01" db="EMBL/GenBank/DDBJ databases">
        <title>Draft genome sequence of Diplodia seriata F98.1, a fungal species involved in grapevine trunk diseases.</title>
        <authorList>
            <person name="Robert-Siegwald G."/>
            <person name="Vallet J."/>
            <person name="Abou-Mansour E."/>
            <person name="Xu J."/>
            <person name="Rey P."/>
            <person name="Bertsch C."/>
            <person name="Rego C."/>
            <person name="Larignon P."/>
            <person name="Fontaine F."/>
            <person name="Lebrun M.-H."/>
        </authorList>
    </citation>
    <scope>NUCLEOTIDE SEQUENCE [LARGE SCALE GENOMIC DNA]</scope>
    <source>
        <strain evidence="2 3">F98.1</strain>
    </source>
</reference>
<proteinExistence type="predicted"/>
<evidence type="ECO:0000313" key="2">
    <source>
        <dbReference type="EMBL" id="OMP81405.1"/>
    </source>
</evidence>
<name>A0A1S8B1D5_9PEZI</name>
<sequence length="556" mass="61513">MSMDASAGRFAIATLLDGRMGFVCDLDLGKRLSKTSKPLEPGDFVNGSSGHRMTLKSSIFTSRLYPRDERAAAIEQDTEHYKPTFDTVNVRSGDMDATLHGISDPVRYTQNLVNQTWNDHITASSLNLGELTSLSKHNSMPMCNGPRAIYRHLCSQDDPPRSVALCPQRRCVAFGCAGGIELHWVDEQTGHDLHRWFPISSPSDYLFFLNPRPGIDSTHKLRIISSIAHPEDRPAIHKHFSQYAHPTPFSWAYRTPGPGSWRRTTPGAHDHYRAVPLSDGYHHLFIDPTTSLLHLGSDAPLGGLTKLIRKVLLLPPNPGMVPSCYAVGADLQEGARIAACFHRPQLEGVDEFSTTDSDIKRPRDIPIGDVVMLYSVPPDFLQSSQLEHGIDHWTHHGCSCTMASSSSSQQTSSCDNNLWLDWWPDKGEDDLDPMLPQQRGAPWPLRLKGVPLGKLDVNCVALAVNETPELTVWVIASDGKARAWVMGDGKARVIKKKFAAKDGRIMDRDHHDDSEAGGGEEEGFGGLFGAFDDFDGEHRVATEWEEDYDDSASSDS</sequence>
<gene>
    <name evidence="2" type="ORF">BK809_0002398</name>
</gene>
<dbReference type="OrthoDB" id="1689567at2759"/>